<comment type="caution">
    <text evidence="2">The sequence shown here is derived from an EMBL/GenBank/DDBJ whole genome shotgun (WGS) entry which is preliminary data.</text>
</comment>
<feature type="transmembrane region" description="Helical" evidence="1">
    <location>
        <begin position="130"/>
        <end position="153"/>
    </location>
</feature>
<evidence type="ECO:0000256" key="1">
    <source>
        <dbReference type="SAM" id="Phobius"/>
    </source>
</evidence>
<keyword evidence="3" id="KW-1185">Reference proteome</keyword>
<keyword evidence="1" id="KW-1133">Transmembrane helix</keyword>
<evidence type="ECO:0000313" key="3">
    <source>
        <dbReference type="Proteomes" id="UP000283509"/>
    </source>
</evidence>
<feature type="transmembrane region" description="Helical" evidence="1">
    <location>
        <begin position="173"/>
        <end position="196"/>
    </location>
</feature>
<evidence type="ECO:0000313" key="2">
    <source>
        <dbReference type="EMBL" id="ROT66147.1"/>
    </source>
</evidence>
<gene>
    <name evidence="2" type="ORF">C7M84_015860</name>
</gene>
<reference evidence="2 3" key="1">
    <citation type="submission" date="2018-04" db="EMBL/GenBank/DDBJ databases">
        <authorList>
            <person name="Zhang X."/>
            <person name="Yuan J."/>
            <person name="Li F."/>
            <person name="Xiang J."/>
        </authorList>
    </citation>
    <scope>NUCLEOTIDE SEQUENCE [LARGE SCALE GENOMIC DNA]</scope>
    <source>
        <tissue evidence="2">Muscle</tissue>
    </source>
</reference>
<keyword evidence="1" id="KW-0812">Transmembrane</keyword>
<dbReference type="Proteomes" id="UP000283509">
    <property type="component" value="Unassembled WGS sequence"/>
</dbReference>
<organism evidence="2 3">
    <name type="scientific">Penaeus vannamei</name>
    <name type="common">Whiteleg shrimp</name>
    <name type="synonym">Litopenaeus vannamei</name>
    <dbReference type="NCBI Taxonomy" id="6689"/>
    <lineage>
        <taxon>Eukaryota</taxon>
        <taxon>Metazoa</taxon>
        <taxon>Ecdysozoa</taxon>
        <taxon>Arthropoda</taxon>
        <taxon>Crustacea</taxon>
        <taxon>Multicrustacea</taxon>
        <taxon>Malacostraca</taxon>
        <taxon>Eumalacostraca</taxon>
        <taxon>Eucarida</taxon>
        <taxon>Decapoda</taxon>
        <taxon>Dendrobranchiata</taxon>
        <taxon>Penaeoidea</taxon>
        <taxon>Penaeidae</taxon>
        <taxon>Penaeus</taxon>
    </lineage>
</organism>
<keyword evidence="1" id="KW-0472">Membrane</keyword>
<dbReference type="EMBL" id="QCYY01002989">
    <property type="protein sequence ID" value="ROT66147.1"/>
    <property type="molecule type" value="Genomic_DNA"/>
</dbReference>
<protein>
    <submittedName>
        <fullName evidence="2">Uncharacterized protein</fullName>
    </submittedName>
</protein>
<accession>A0A3R7QFW2</accession>
<feature type="transmembrane region" description="Helical" evidence="1">
    <location>
        <begin position="236"/>
        <end position="258"/>
    </location>
</feature>
<reference evidence="2 3" key="2">
    <citation type="submission" date="2019-01" db="EMBL/GenBank/DDBJ databases">
        <title>The decoding of complex shrimp genome reveals the adaptation for benthos swimmer, frequently molting mechanism and breeding impact on genome.</title>
        <authorList>
            <person name="Sun Y."/>
            <person name="Gao Y."/>
            <person name="Yu Y."/>
        </authorList>
    </citation>
    <scope>NUCLEOTIDE SEQUENCE [LARGE SCALE GENOMIC DNA]</scope>
    <source>
        <tissue evidence="2">Muscle</tissue>
    </source>
</reference>
<name>A0A3R7QFW2_PENVA</name>
<sequence>MLSRFPPSYCAIPRFSLTHPHLPSLLLSSFSFGLHIYLFFPPLLHSLFPSITYTLFSFLSFTSSPVSMHFCLLPLLALAPPPCFPILLFSLLLIPVPFSPLLIPLPCPLPSSFSPFCFAFHRLSISSQSCLASCVLPLIFLLSLLSLFTPPCLTHPRSLSSSSSAFLNFRDPISLLLLSSLSPFPLFFLLSALSHFSRSSFLFLPSRFFPSLSPLSLLLLFLPALSAPFLSLLSCVPLLFLSALLVSLPISPPLSLFLSRRSVLAFPSSFPLSSPPPPLCLVPFLLSPASLPFSSLIPVLFLPSLPSSALSLPSSFTPLFPLLSLSHRPFLFLLLSPPPSPLLVPFPLFPFLSPSSLSFLTLFSPSPPFPLSPLSPSSSPRSFLSLPSLPFLSLFVPFLFPPSLPPPPSSLLVPFLSLPTLSPFPLFSRTRATKTKATHPD</sequence>
<dbReference type="AlphaFoldDB" id="A0A3R7QFW2"/>
<feature type="transmembrane region" description="Helical" evidence="1">
    <location>
        <begin position="208"/>
        <end position="230"/>
    </location>
</feature>
<proteinExistence type="predicted"/>